<organism evidence="4 5">
    <name type="scientific">Mizuhopecten yessoensis</name>
    <name type="common">Japanese scallop</name>
    <name type="synonym">Patinopecten yessoensis</name>
    <dbReference type="NCBI Taxonomy" id="6573"/>
    <lineage>
        <taxon>Eukaryota</taxon>
        <taxon>Metazoa</taxon>
        <taxon>Spiralia</taxon>
        <taxon>Lophotrochozoa</taxon>
        <taxon>Mollusca</taxon>
        <taxon>Bivalvia</taxon>
        <taxon>Autobranchia</taxon>
        <taxon>Pteriomorphia</taxon>
        <taxon>Pectinida</taxon>
        <taxon>Pectinoidea</taxon>
        <taxon>Pectinidae</taxon>
        <taxon>Mizuhopecten</taxon>
    </lineage>
</organism>
<evidence type="ECO:0000256" key="2">
    <source>
        <dbReference type="SAM" id="SignalP"/>
    </source>
</evidence>
<feature type="chain" id="PRO_5012510207" evidence="2">
    <location>
        <begin position="19"/>
        <end position="569"/>
    </location>
</feature>
<dbReference type="PANTHER" id="PTHR24543:SF325">
    <property type="entry name" value="F5_8 TYPE C DOMAIN-CONTAINING PROTEIN"/>
    <property type="match status" value="1"/>
</dbReference>
<dbReference type="OrthoDB" id="6129089at2759"/>
<dbReference type="PANTHER" id="PTHR24543">
    <property type="entry name" value="MULTICOPPER OXIDASE-RELATED"/>
    <property type="match status" value="1"/>
</dbReference>
<dbReference type="CDD" id="cd00057">
    <property type="entry name" value="FA58C"/>
    <property type="match status" value="1"/>
</dbReference>
<sequence>MDLRTLCVIIACIYGTISAPCTDKLVFDSGTTPKPGVTVTASSEYGTSDTNHIYGPSRAFLNAKKDRDASGHVLIGAWSAGTLDTKQYVQVEFPSPKDISAISTQGRNGCCKQWVTKYKVQYSDDCQTWQTLPQEMTGNVDENSVVTQTLPAPITAKCVRINPTVWNHHISMRMELIGCDVTPTTTLPPTTTTQPTTVAVTTQPTTVPVTTQPTTVPVTTQPTTVPVTTQPTTVPVTTQPTTTVKPVVTTTISNQVTTTKAQITTAAQSATSAAIAPHKASGESLIKSSKTFTGNTDEDTVVTNNLTAPVTAKCIRVNPATWHHHIAMRMDLIGCDSTQTTAASATTTLGAVTSSQQSSQTTMVTALTTMLPAKSNTSCGDSLLTSPYGASFTMTSSSEKEELDPSQVYSPDRGVLNKQELFDMNGNLLMGAWSPDTNNVNQYLQVNFTSPVIIRDVTTQGRNGCCQDWVTQYKLQYSTDCVTWLPVGTGAGTTFTGNTDQDTQVKNSLGCVITAKCMRLIPLVWNNNIAVRMDFTGCKIRQSPAGGATTTSPVPATQSVPQPAVTAQG</sequence>
<dbReference type="InterPro" id="IPR000421">
    <property type="entry name" value="FA58C"/>
</dbReference>
<dbReference type="Pfam" id="PF00754">
    <property type="entry name" value="F5_F8_type_C"/>
    <property type="match status" value="2"/>
</dbReference>
<evidence type="ECO:0000313" key="5">
    <source>
        <dbReference type="Proteomes" id="UP000242188"/>
    </source>
</evidence>
<dbReference type="FunFam" id="2.60.120.260:FF:000016">
    <property type="entry name" value="Contactin-associated protein-like 4 isoform 1"/>
    <property type="match status" value="1"/>
</dbReference>
<dbReference type="PROSITE" id="PS50022">
    <property type="entry name" value="FA58C_3"/>
    <property type="match status" value="3"/>
</dbReference>
<feature type="compositionally biased region" description="Polar residues" evidence="1">
    <location>
        <begin position="548"/>
        <end position="569"/>
    </location>
</feature>
<feature type="domain" description="F5/8 type C" evidence="3">
    <location>
        <begin position="284"/>
        <end position="335"/>
    </location>
</feature>
<dbReference type="AlphaFoldDB" id="A0A210R043"/>
<feature type="region of interest" description="Disordered" evidence="1">
    <location>
        <begin position="545"/>
        <end position="569"/>
    </location>
</feature>
<feature type="signal peptide" evidence="2">
    <location>
        <begin position="1"/>
        <end position="18"/>
    </location>
</feature>
<accession>A0A210R043</accession>
<dbReference type="Proteomes" id="UP000242188">
    <property type="component" value="Unassembled WGS sequence"/>
</dbReference>
<keyword evidence="2" id="KW-0732">Signal</keyword>
<feature type="domain" description="F5/8 type C" evidence="3">
    <location>
        <begin position="21"/>
        <end position="179"/>
    </location>
</feature>
<protein>
    <submittedName>
        <fullName evidence="4">Hemocytin</fullName>
    </submittedName>
</protein>
<evidence type="ECO:0000256" key="1">
    <source>
        <dbReference type="SAM" id="MobiDB-lite"/>
    </source>
</evidence>
<dbReference type="PROSITE" id="PS01285">
    <property type="entry name" value="FA58C_1"/>
    <property type="match status" value="2"/>
</dbReference>
<feature type="domain" description="F5/8 type C" evidence="3">
    <location>
        <begin position="379"/>
        <end position="538"/>
    </location>
</feature>
<dbReference type="Gene3D" id="2.60.120.260">
    <property type="entry name" value="Galactose-binding domain-like"/>
    <property type="match status" value="3"/>
</dbReference>
<gene>
    <name evidence="4" type="ORF">KP79_PYT21917</name>
</gene>
<feature type="region of interest" description="Disordered" evidence="1">
    <location>
        <begin position="204"/>
        <end position="239"/>
    </location>
</feature>
<name>A0A210R043_MIZYE</name>
<keyword evidence="5" id="KW-1185">Reference proteome</keyword>
<evidence type="ECO:0000313" key="4">
    <source>
        <dbReference type="EMBL" id="OWF54388.1"/>
    </source>
</evidence>
<proteinExistence type="predicted"/>
<reference evidence="4 5" key="1">
    <citation type="journal article" date="2017" name="Nat. Ecol. Evol.">
        <title>Scallop genome provides insights into evolution of bilaterian karyotype and development.</title>
        <authorList>
            <person name="Wang S."/>
            <person name="Zhang J."/>
            <person name="Jiao W."/>
            <person name="Li J."/>
            <person name="Xun X."/>
            <person name="Sun Y."/>
            <person name="Guo X."/>
            <person name="Huan P."/>
            <person name="Dong B."/>
            <person name="Zhang L."/>
            <person name="Hu X."/>
            <person name="Sun X."/>
            <person name="Wang J."/>
            <person name="Zhao C."/>
            <person name="Wang Y."/>
            <person name="Wang D."/>
            <person name="Huang X."/>
            <person name="Wang R."/>
            <person name="Lv J."/>
            <person name="Li Y."/>
            <person name="Zhang Z."/>
            <person name="Liu B."/>
            <person name="Lu W."/>
            <person name="Hui Y."/>
            <person name="Liang J."/>
            <person name="Zhou Z."/>
            <person name="Hou R."/>
            <person name="Li X."/>
            <person name="Liu Y."/>
            <person name="Li H."/>
            <person name="Ning X."/>
            <person name="Lin Y."/>
            <person name="Zhao L."/>
            <person name="Xing Q."/>
            <person name="Dou J."/>
            <person name="Li Y."/>
            <person name="Mao J."/>
            <person name="Guo H."/>
            <person name="Dou H."/>
            <person name="Li T."/>
            <person name="Mu C."/>
            <person name="Jiang W."/>
            <person name="Fu Q."/>
            <person name="Fu X."/>
            <person name="Miao Y."/>
            <person name="Liu J."/>
            <person name="Yu Q."/>
            <person name="Li R."/>
            <person name="Liao H."/>
            <person name="Li X."/>
            <person name="Kong Y."/>
            <person name="Jiang Z."/>
            <person name="Chourrout D."/>
            <person name="Li R."/>
            <person name="Bao Z."/>
        </authorList>
    </citation>
    <scope>NUCLEOTIDE SEQUENCE [LARGE SCALE GENOMIC DNA]</scope>
    <source>
        <strain evidence="4 5">PY_sf001</strain>
    </source>
</reference>
<comment type="caution">
    <text evidence="4">The sequence shown here is derived from an EMBL/GenBank/DDBJ whole genome shotgun (WGS) entry which is preliminary data.</text>
</comment>
<dbReference type="InterPro" id="IPR008979">
    <property type="entry name" value="Galactose-bd-like_sf"/>
</dbReference>
<dbReference type="SMART" id="SM00231">
    <property type="entry name" value="FA58C"/>
    <property type="match status" value="3"/>
</dbReference>
<dbReference type="PROSITE" id="PS01286">
    <property type="entry name" value="FA58C_2"/>
    <property type="match status" value="1"/>
</dbReference>
<evidence type="ECO:0000259" key="3">
    <source>
        <dbReference type="PROSITE" id="PS50022"/>
    </source>
</evidence>
<dbReference type="SUPFAM" id="SSF49785">
    <property type="entry name" value="Galactose-binding domain-like"/>
    <property type="match status" value="3"/>
</dbReference>
<dbReference type="EMBL" id="NEDP02001051">
    <property type="protein sequence ID" value="OWF54388.1"/>
    <property type="molecule type" value="Genomic_DNA"/>
</dbReference>